<comment type="subcellular location">
    <subcellularLocation>
        <location evidence="1">Endoplasmic reticulum membrane</location>
    </subcellularLocation>
</comment>
<keyword evidence="9" id="KW-1133">Transmembrane helix</keyword>
<keyword evidence="6" id="KW-0833">Ubl conjugation pathway</keyword>
<name>A0A5D3B859_9TREE</name>
<comment type="caution">
    <text evidence="14">The sequence shown here is derived from an EMBL/GenBank/DDBJ whole genome shotgun (WGS) entry which is preliminary data.</text>
</comment>
<dbReference type="GO" id="GO:0005789">
    <property type="term" value="C:endoplasmic reticulum membrane"/>
    <property type="evidence" value="ECO:0007669"/>
    <property type="project" value="UniProtKB-SubCell"/>
</dbReference>
<dbReference type="Gene3D" id="3.10.110.10">
    <property type="entry name" value="Ubiquitin Conjugating Enzyme"/>
    <property type="match status" value="1"/>
</dbReference>
<dbReference type="CDD" id="cd23799">
    <property type="entry name" value="UBCc_UBE2J"/>
    <property type="match status" value="1"/>
</dbReference>
<dbReference type="EMBL" id="NIDF01000001">
    <property type="protein sequence ID" value="TYJ59062.1"/>
    <property type="molecule type" value="Genomic_DNA"/>
</dbReference>
<dbReference type="EC" id="2.3.2.23" evidence="2"/>
<evidence type="ECO:0000256" key="7">
    <source>
        <dbReference type="ARBA" id="ARBA00022824"/>
    </source>
</evidence>
<dbReference type="AlphaFoldDB" id="A0A5D3B859"/>
<proteinExistence type="predicted"/>
<accession>A0A5D3B859</accession>
<evidence type="ECO:0000313" key="15">
    <source>
        <dbReference type="Proteomes" id="UP000322245"/>
    </source>
</evidence>
<dbReference type="PANTHER" id="PTHR24067">
    <property type="entry name" value="UBIQUITIN-CONJUGATING ENZYME E2"/>
    <property type="match status" value="1"/>
</dbReference>
<evidence type="ECO:0000256" key="2">
    <source>
        <dbReference type="ARBA" id="ARBA00012486"/>
    </source>
</evidence>
<evidence type="ECO:0000256" key="12">
    <source>
        <dbReference type="ARBA" id="ARBA00042181"/>
    </source>
</evidence>
<keyword evidence="8" id="KW-0067">ATP-binding</keyword>
<keyword evidence="4" id="KW-0812">Transmembrane</keyword>
<dbReference type="InterPro" id="IPR050113">
    <property type="entry name" value="Ub_conjugating_enzyme"/>
</dbReference>
<dbReference type="GO" id="GO:0005524">
    <property type="term" value="F:ATP binding"/>
    <property type="evidence" value="ECO:0007669"/>
    <property type="project" value="UniProtKB-KW"/>
</dbReference>
<evidence type="ECO:0000256" key="6">
    <source>
        <dbReference type="ARBA" id="ARBA00022786"/>
    </source>
</evidence>
<protein>
    <recommendedName>
        <fullName evidence="11">Ubiquitin-conjugating enzyme E2 6</fullName>
        <ecNumber evidence="2">2.3.2.23</ecNumber>
    </recommendedName>
    <alternativeName>
        <fullName evidence="12">E2 ubiquitin-conjugating enzyme 6</fullName>
    </alternativeName>
</protein>
<keyword evidence="5" id="KW-0547">Nucleotide-binding</keyword>
<evidence type="ECO:0000259" key="13">
    <source>
        <dbReference type="PROSITE" id="PS50127"/>
    </source>
</evidence>
<evidence type="ECO:0000256" key="8">
    <source>
        <dbReference type="ARBA" id="ARBA00022840"/>
    </source>
</evidence>
<evidence type="ECO:0000313" key="14">
    <source>
        <dbReference type="EMBL" id="TYJ59062.1"/>
    </source>
</evidence>
<evidence type="ECO:0000256" key="5">
    <source>
        <dbReference type="ARBA" id="ARBA00022741"/>
    </source>
</evidence>
<keyword evidence="7" id="KW-0256">Endoplasmic reticulum</keyword>
<reference evidence="14 15" key="1">
    <citation type="submission" date="2017-05" db="EMBL/GenBank/DDBJ databases">
        <title>The Genome Sequence of Tsuchiyaea wingfieldii DSM 27421.</title>
        <authorList>
            <person name="Cuomo C."/>
            <person name="Passer A."/>
            <person name="Billmyre B."/>
            <person name="Heitman J."/>
        </authorList>
    </citation>
    <scope>NUCLEOTIDE SEQUENCE [LARGE SCALE GENOMIC DNA]</scope>
    <source>
        <strain evidence="14 15">DSM 27421</strain>
    </source>
</reference>
<dbReference type="PROSITE" id="PS50127">
    <property type="entry name" value="UBC_2"/>
    <property type="match status" value="1"/>
</dbReference>
<keyword evidence="3" id="KW-0808">Transferase</keyword>
<evidence type="ECO:0000256" key="1">
    <source>
        <dbReference type="ARBA" id="ARBA00004586"/>
    </source>
</evidence>
<dbReference type="SMART" id="SM00212">
    <property type="entry name" value="UBCc"/>
    <property type="match status" value="1"/>
</dbReference>
<evidence type="ECO:0000256" key="4">
    <source>
        <dbReference type="ARBA" id="ARBA00022692"/>
    </source>
</evidence>
<dbReference type="Proteomes" id="UP000322245">
    <property type="component" value="Unassembled WGS sequence"/>
</dbReference>
<dbReference type="InterPro" id="IPR016135">
    <property type="entry name" value="UBQ-conjugating_enzyme/RWD"/>
</dbReference>
<organism evidence="14 15">
    <name type="scientific">Cryptococcus floricola</name>
    <dbReference type="NCBI Taxonomy" id="2591691"/>
    <lineage>
        <taxon>Eukaryota</taxon>
        <taxon>Fungi</taxon>
        <taxon>Dikarya</taxon>
        <taxon>Basidiomycota</taxon>
        <taxon>Agaricomycotina</taxon>
        <taxon>Tremellomycetes</taxon>
        <taxon>Tremellales</taxon>
        <taxon>Cryptococcaceae</taxon>
        <taxon>Cryptococcus</taxon>
    </lineage>
</organism>
<dbReference type="FunFam" id="3.10.110.10:FF:000023">
    <property type="entry name" value="Ubiquitin-conjugating enzyme E2 J2"/>
    <property type="match status" value="1"/>
</dbReference>
<evidence type="ECO:0000256" key="10">
    <source>
        <dbReference type="ARBA" id="ARBA00023136"/>
    </source>
</evidence>
<dbReference type="GO" id="GO:0061631">
    <property type="term" value="F:ubiquitin conjugating enzyme activity"/>
    <property type="evidence" value="ECO:0007669"/>
    <property type="project" value="UniProtKB-EC"/>
</dbReference>
<keyword evidence="10" id="KW-0472">Membrane</keyword>
<keyword evidence="15" id="KW-1185">Reference proteome</keyword>
<sequence length="224" mass="25460">MATKVAQKRLQKEYLAMQKSPPPFVWASPEEKNILDWHFIIRGPPDTPYEGGEFHGLIWFPSDYPFKPPDVKFFTPSGRFEIGHKICMSMTSYHPSTWNAAWSVATILTGLLSFMLSNEITAGGVKTTDEEKRILARQSHAYNLKSKKFRDVFPDYATPEMTDLPDMGVPPASTRLFDLHQPLKRILLLFHLLLFFERKIPYKREQSNERSGVLLGTGSLAGAG</sequence>
<dbReference type="InterPro" id="IPR000608">
    <property type="entry name" value="UBC"/>
</dbReference>
<feature type="domain" description="UBC core" evidence="13">
    <location>
        <begin position="5"/>
        <end position="158"/>
    </location>
</feature>
<gene>
    <name evidence="14" type="ORF">B9479_000051</name>
</gene>
<evidence type="ECO:0000256" key="11">
    <source>
        <dbReference type="ARBA" id="ARBA00039885"/>
    </source>
</evidence>
<dbReference type="SUPFAM" id="SSF54495">
    <property type="entry name" value="UBC-like"/>
    <property type="match status" value="1"/>
</dbReference>
<evidence type="ECO:0000256" key="9">
    <source>
        <dbReference type="ARBA" id="ARBA00022989"/>
    </source>
</evidence>
<evidence type="ECO:0000256" key="3">
    <source>
        <dbReference type="ARBA" id="ARBA00022679"/>
    </source>
</evidence>
<dbReference type="Pfam" id="PF00179">
    <property type="entry name" value="UQ_con"/>
    <property type="match status" value="1"/>
</dbReference>